<dbReference type="CDD" id="cd06558">
    <property type="entry name" value="crotonase-like"/>
    <property type="match status" value="1"/>
</dbReference>
<dbReference type="Gene3D" id="3.90.226.10">
    <property type="entry name" value="2-enoyl-CoA Hydratase, Chain A, domain 1"/>
    <property type="match status" value="1"/>
</dbReference>
<proteinExistence type="inferred from homology"/>
<keyword evidence="3" id="KW-0378">Hydrolase</keyword>
<protein>
    <submittedName>
        <fullName evidence="3">4-chlorobenzoyl coenzyme A dehalogenase-2</fullName>
        <ecNumber evidence="3">3.8.1.7</ecNumber>
    </submittedName>
</protein>
<reference evidence="3 4" key="1">
    <citation type="submission" date="2018-06" db="EMBL/GenBank/DDBJ databases">
        <authorList>
            <consortium name="Pathogen Informatics"/>
            <person name="Doyle S."/>
        </authorList>
    </citation>
    <scope>NUCLEOTIDE SEQUENCE [LARGE SCALE GENOMIC DNA]</scope>
    <source>
        <strain evidence="3 4">NCTC10911</strain>
    </source>
</reference>
<dbReference type="GO" id="GO:0008300">
    <property type="term" value="P:isoprenoid catabolic process"/>
    <property type="evidence" value="ECO:0007669"/>
    <property type="project" value="TreeGrafter"/>
</dbReference>
<dbReference type="PANTHER" id="PTHR42964:SF1">
    <property type="entry name" value="POLYKETIDE BIOSYNTHESIS ENOYL-COA HYDRATASE PKSH-RELATED"/>
    <property type="match status" value="1"/>
</dbReference>
<dbReference type="InterPro" id="IPR018376">
    <property type="entry name" value="Enoyl-CoA_hyd/isom_CS"/>
</dbReference>
<dbReference type="AlphaFoldDB" id="A0A380ZYR9"/>
<dbReference type="GeneID" id="69603542"/>
<dbReference type="PANTHER" id="PTHR42964">
    <property type="entry name" value="ENOYL-COA HYDRATASE"/>
    <property type="match status" value="1"/>
</dbReference>
<name>A0A380ZYR9_BORPT</name>
<dbReference type="GO" id="GO:0018787">
    <property type="term" value="F:4-chlorobenzoyl-CoA dehalogenase activity"/>
    <property type="evidence" value="ECO:0007669"/>
    <property type="project" value="UniProtKB-EC"/>
</dbReference>
<sequence>MSAPACVSEFVRYDVDAGVARITLDRPDRRNAIDVPMRAALLAAVQAATADPAVRAVVLAGAGGHFCSGGDVSTMRGASMSAEQGRDRMAPIGACARALLEMPKPVIAAVDGIAFGGGFGLCLCADLVLATPAARFCLSFMRIGLVPDFAAAFTLPRLVGLQRAR</sequence>
<organism evidence="3 4">
    <name type="scientific">Bordetella pertussis</name>
    <dbReference type="NCBI Taxonomy" id="520"/>
    <lineage>
        <taxon>Bacteria</taxon>
        <taxon>Pseudomonadati</taxon>
        <taxon>Pseudomonadota</taxon>
        <taxon>Betaproteobacteria</taxon>
        <taxon>Burkholderiales</taxon>
        <taxon>Alcaligenaceae</taxon>
        <taxon>Bordetella</taxon>
    </lineage>
</organism>
<comment type="similarity">
    <text evidence="1 2">Belongs to the enoyl-CoA hydratase/isomerase family.</text>
</comment>
<dbReference type="InterPro" id="IPR001753">
    <property type="entry name" value="Enoyl-CoA_hydra/iso"/>
</dbReference>
<dbReference type="InterPro" id="IPR051683">
    <property type="entry name" value="Enoyl-CoA_Hydratase/Isomerase"/>
</dbReference>
<dbReference type="EC" id="3.8.1.7" evidence="3"/>
<dbReference type="InterPro" id="IPR029045">
    <property type="entry name" value="ClpP/crotonase-like_dom_sf"/>
</dbReference>
<evidence type="ECO:0000313" key="3">
    <source>
        <dbReference type="EMBL" id="SUV63544.1"/>
    </source>
</evidence>
<evidence type="ECO:0000256" key="1">
    <source>
        <dbReference type="ARBA" id="ARBA00005254"/>
    </source>
</evidence>
<dbReference type="PROSITE" id="PS00166">
    <property type="entry name" value="ENOYL_COA_HYDRATASE"/>
    <property type="match status" value="1"/>
</dbReference>
<gene>
    <name evidence="3" type="primary">fcbB2</name>
    <name evidence="3" type="ORF">NCTC10911_00547</name>
</gene>
<evidence type="ECO:0000256" key="2">
    <source>
        <dbReference type="RuleBase" id="RU003707"/>
    </source>
</evidence>
<evidence type="ECO:0000313" key="4">
    <source>
        <dbReference type="Proteomes" id="UP000255014"/>
    </source>
</evidence>
<dbReference type="EMBL" id="UFTT01000002">
    <property type="protein sequence ID" value="SUV63544.1"/>
    <property type="molecule type" value="Genomic_DNA"/>
</dbReference>
<dbReference type="Proteomes" id="UP000255014">
    <property type="component" value="Unassembled WGS sequence"/>
</dbReference>
<dbReference type="SUPFAM" id="SSF52096">
    <property type="entry name" value="ClpP/crotonase"/>
    <property type="match status" value="1"/>
</dbReference>
<dbReference type="RefSeq" id="WP_019249674.1">
    <property type="nucleotide sequence ID" value="NZ_AP024746.1"/>
</dbReference>
<accession>A0A380ZYR9</accession>
<dbReference type="Pfam" id="PF00378">
    <property type="entry name" value="ECH_1"/>
    <property type="match status" value="1"/>
</dbReference>